<dbReference type="AlphaFoldDB" id="A0A5E6QAR1"/>
<gene>
    <name evidence="2" type="ORF">PS659_00845</name>
</gene>
<protein>
    <recommendedName>
        <fullName evidence="1">Antitoxin Xre/MbcA/ParS-like toxin-binding domain-containing protein</fullName>
    </recommendedName>
</protein>
<dbReference type="EMBL" id="CABVGY010000004">
    <property type="protein sequence ID" value="VVM51690.1"/>
    <property type="molecule type" value="Genomic_DNA"/>
</dbReference>
<accession>A0A5E6QAR1</accession>
<dbReference type="Pfam" id="PF09722">
    <property type="entry name" value="Xre_MbcA_ParS_C"/>
    <property type="match status" value="1"/>
</dbReference>
<evidence type="ECO:0000313" key="2">
    <source>
        <dbReference type="EMBL" id="VVM51690.1"/>
    </source>
</evidence>
<name>A0A5E6QAR1_PSEFL</name>
<dbReference type="Proteomes" id="UP000326729">
    <property type="component" value="Unassembled WGS sequence"/>
</dbReference>
<sequence length="71" mass="8327">MHLNQQKKTVRHAQTLEHAVNVFGSQQLAEDWLKKPCKYLDDQIPLELIGNLHGFQKVESYLNRIEHGVYQ</sequence>
<reference evidence="2 3" key="1">
    <citation type="submission" date="2019-09" db="EMBL/GenBank/DDBJ databases">
        <authorList>
            <person name="Chandra G."/>
            <person name="Truman W A."/>
        </authorList>
    </citation>
    <scope>NUCLEOTIDE SEQUENCE [LARGE SCALE GENOMIC DNA]</scope>
    <source>
        <strain evidence="2">PS659</strain>
    </source>
</reference>
<organism evidence="2 3">
    <name type="scientific">Pseudomonas fluorescens</name>
    <dbReference type="NCBI Taxonomy" id="294"/>
    <lineage>
        <taxon>Bacteria</taxon>
        <taxon>Pseudomonadati</taxon>
        <taxon>Pseudomonadota</taxon>
        <taxon>Gammaproteobacteria</taxon>
        <taxon>Pseudomonadales</taxon>
        <taxon>Pseudomonadaceae</taxon>
        <taxon>Pseudomonas</taxon>
    </lineage>
</organism>
<proteinExistence type="predicted"/>
<evidence type="ECO:0000313" key="3">
    <source>
        <dbReference type="Proteomes" id="UP000326729"/>
    </source>
</evidence>
<dbReference type="InterPro" id="IPR024467">
    <property type="entry name" value="Xre/MbcA/ParS-like_toxin-bd"/>
</dbReference>
<evidence type="ECO:0000259" key="1">
    <source>
        <dbReference type="Pfam" id="PF09722"/>
    </source>
</evidence>
<feature type="domain" description="Antitoxin Xre/MbcA/ParS-like toxin-binding" evidence="1">
    <location>
        <begin position="19"/>
        <end position="68"/>
    </location>
</feature>